<sequence length="230" mass="23102">MMKLLEHLPEVASAILPITGIVLFLHAFVAPMDGESLARFLGGALFVSAGLLLFLQGVKTGLLPMGETMGSELPRFGSVALVLGAALILGIVVTMAEPDVRVLAHQVGIVSQGSIGGGKLVLVVSLGVGACVCAAVLRIILGVPIAWFFAVGYLLIIALSFVTPGHFVPVAFDAGGVTTGPVTVPFILALGIGIASVLGGRSAISDGFGLIGIASIGPVIGVMLLGLVSG</sequence>
<keyword evidence="1" id="KW-1133">Transmembrane helix</keyword>
<dbReference type="Pfam" id="PF07556">
    <property type="entry name" value="DUF1538"/>
    <property type="match status" value="1"/>
</dbReference>
<feature type="transmembrane region" description="Helical" evidence="1">
    <location>
        <begin position="182"/>
        <end position="200"/>
    </location>
</feature>
<reference evidence="2 3" key="1">
    <citation type="journal article" date="2011" name="J. Bacteriol.">
        <title>Genome sequence of the mercury-methylating and pleomorphic Desulfovibrio africanus Strain Walvis Bay.</title>
        <authorList>
            <person name="Brown S.D."/>
            <person name="Wall J.D."/>
            <person name="Kucken A.M."/>
            <person name="Gilmour C.C."/>
            <person name="Podar M."/>
            <person name="Brandt C.C."/>
            <person name="Teshima H."/>
            <person name="Detter J.C."/>
            <person name="Han C.S."/>
            <person name="Land M.L."/>
            <person name="Lucas S."/>
            <person name="Han J."/>
            <person name="Pennacchio L."/>
            <person name="Nolan M."/>
            <person name="Pitluck S."/>
            <person name="Woyke T."/>
            <person name="Goodwin L."/>
            <person name="Palumbo A.V."/>
            <person name="Elias D.A."/>
        </authorList>
    </citation>
    <scope>NUCLEOTIDE SEQUENCE [LARGE SCALE GENOMIC DNA]</scope>
    <source>
        <strain evidence="2 3">Walvis Bay</strain>
    </source>
</reference>
<keyword evidence="3" id="KW-1185">Reference proteome</keyword>
<dbReference type="eggNOG" id="COG0589">
    <property type="taxonomic scope" value="Bacteria"/>
</dbReference>
<dbReference type="AlphaFoldDB" id="F3YXR3"/>
<organism evidence="2 3">
    <name type="scientific">Desulfocurvibacter africanus subsp. africanus str. Walvis Bay</name>
    <dbReference type="NCBI Taxonomy" id="690850"/>
    <lineage>
        <taxon>Bacteria</taxon>
        <taxon>Pseudomonadati</taxon>
        <taxon>Thermodesulfobacteriota</taxon>
        <taxon>Desulfovibrionia</taxon>
        <taxon>Desulfovibrionales</taxon>
        <taxon>Desulfovibrionaceae</taxon>
        <taxon>Desulfocurvibacter</taxon>
    </lineage>
</organism>
<accession>F3YXR3</accession>
<evidence type="ECO:0008006" key="4">
    <source>
        <dbReference type="Google" id="ProtNLM"/>
    </source>
</evidence>
<evidence type="ECO:0000256" key="1">
    <source>
        <dbReference type="SAM" id="Phobius"/>
    </source>
</evidence>
<feature type="transmembrane region" description="Helical" evidence="1">
    <location>
        <begin position="116"/>
        <end position="137"/>
    </location>
</feature>
<proteinExistence type="predicted"/>
<dbReference type="EMBL" id="CP003221">
    <property type="protein sequence ID" value="EGJ49507.1"/>
    <property type="molecule type" value="Genomic_DNA"/>
</dbReference>
<dbReference type="HOGENOM" id="CLU_026769_0_0_7"/>
<protein>
    <recommendedName>
        <fullName evidence="4">DUF1538 domain-containing protein</fullName>
    </recommendedName>
</protein>
<name>F3YXR3_DESAF</name>
<keyword evidence="1" id="KW-0472">Membrane</keyword>
<gene>
    <name evidence="2" type="ORF">Desaf_1166</name>
</gene>
<evidence type="ECO:0000313" key="2">
    <source>
        <dbReference type="EMBL" id="EGJ49507.1"/>
    </source>
</evidence>
<keyword evidence="1" id="KW-0812">Transmembrane</keyword>
<dbReference type="RefSeq" id="WP_014259312.1">
    <property type="nucleotide sequence ID" value="NC_016629.1"/>
</dbReference>
<dbReference type="Proteomes" id="UP000007844">
    <property type="component" value="Chromosome"/>
</dbReference>
<feature type="transmembrane region" description="Helical" evidence="1">
    <location>
        <begin position="144"/>
        <end position="162"/>
    </location>
</feature>
<dbReference type="STRING" id="690850.Desaf_1166"/>
<feature type="transmembrane region" description="Helical" evidence="1">
    <location>
        <begin position="36"/>
        <end position="55"/>
    </location>
</feature>
<feature type="transmembrane region" description="Helical" evidence="1">
    <location>
        <begin position="207"/>
        <end position="228"/>
    </location>
</feature>
<dbReference type="KEGG" id="daf:Desaf_1166"/>
<evidence type="ECO:0000313" key="3">
    <source>
        <dbReference type="Proteomes" id="UP000007844"/>
    </source>
</evidence>
<dbReference type="InterPro" id="IPR011435">
    <property type="entry name" value="UmpAB"/>
</dbReference>
<feature type="transmembrane region" description="Helical" evidence="1">
    <location>
        <begin position="76"/>
        <end position="96"/>
    </location>
</feature>
<feature type="transmembrane region" description="Helical" evidence="1">
    <location>
        <begin position="12"/>
        <end position="30"/>
    </location>
</feature>